<keyword evidence="1" id="KW-0472">Membrane</keyword>
<dbReference type="EMBL" id="CP129675">
    <property type="protein sequence ID" value="XDS46178.1"/>
    <property type="molecule type" value="Genomic_DNA"/>
</dbReference>
<dbReference type="AlphaFoldDB" id="A0AB39UB09"/>
<gene>
    <name evidence="5" type="ORF">QN062_07665</name>
    <name evidence="4" type="ORF">QN216_01860</name>
    <name evidence="3" type="ORF">QN217_08590</name>
</gene>
<keyword evidence="1" id="KW-0812">Transmembrane</keyword>
<reference evidence="3" key="1">
    <citation type="submission" date="2023-07" db="EMBL/GenBank/DDBJ databases">
        <title>Bifidobacterium aquikefiriaerophilum sp. nov. and Bifidobacterium eccum sp. nov., isolated from water kefir.</title>
        <authorList>
            <person name="Breselge S."/>
            <person name="Bellassi P."/>
            <person name="Barcenilla C."/>
            <person name="Alvarez-Ordonez A."/>
            <person name="Morelli L."/>
            <person name="Cotter P.D."/>
        </authorList>
    </citation>
    <scope>NUCLEOTIDE SEQUENCE</scope>
    <source>
        <strain evidence="5">WK012_4_13</strain>
        <strain evidence="4">WK013_4_14</strain>
        <strain evidence="3">WK048_4_13</strain>
    </source>
</reference>
<dbReference type="RefSeq" id="WP_369341238.1">
    <property type="nucleotide sequence ID" value="NZ_CP129675.1"/>
</dbReference>
<sequence>MSNLIAGGRGTDSCGDRGTVTAEFAILLPIVMALAMLVLGLTRTVIVGLNCQEAARTVAREIVVAGDSARAASLVHAMAGGSATVSLAGDADAITVSTQCPIVPDSLGVLPLRMTGRAVAFRHEGN</sequence>
<proteinExistence type="predicted"/>
<dbReference type="NCBIfam" id="NF041390">
    <property type="entry name" value="TadE_Rv3655c"/>
    <property type="match status" value="1"/>
</dbReference>
<feature type="domain" description="TadE-like" evidence="2">
    <location>
        <begin position="18"/>
        <end position="60"/>
    </location>
</feature>
<dbReference type="Pfam" id="PF07811">
    <property type="entry name" value="TadE"/>
    <property type="match status" value="1"/>
</dbReference>
<dbReference type="InterPro" id="IPR049790">
    <property type="entry name" value="Rv3655c/TadE"/>
</dbReference>
<name>A0AB39UB09_9BIFI</name>
<evidence type="ECO:0000313" key="5">
    <source>
        <dbReference type="EMBL" id="XDS50265.1"/>
    </source>
</evidence>
<evidence type="ECO:0000313" key="4">
    <source>
        <dbReference type="EMBL" id="XDS49041.1"/>
    </source>
</evidence>
<evidence type="ECO:0000259" key="2">
    <source>
        <dbReference type="Pfam" id="PF07811"/>
    </source>
</evidence>
<feature type="transmembrane region" description="Helical" evidence="1">
    <location>
        <begin position="26"/>
        <end position="46"/>
    </location>
</feature>
<evidence type="ECO:0000256" key="1">
    <source>
        <dbReference type="SAM" id="Phobius"/>
    </source>
</evidence>
<dbReference type="EMBL" id="CP129682">
    <property type="protein sequence ID" value="XDS49041.1"/>
    <property type="molecule type" value="Genomic_DNA"/>
</dbReference>
<protein>
    <submittedName>
        <fullName evidence="3">Pilus assembly protein</fullName>
    </submittedName>
</protein>
<dbReference type="EMBL" id="CP129683">
    <property type="protein sequence ID" value="XDS50265.1"/>
    <property type="molecule type" value="Genomic_DNA"/>
</dbReference>
<organism evidence="3">
    <name type="scientific">Bifidobacterium fermentum</name>
    <dbReference type="NCBI Taxonomy" id="3059035"/>
    <lineage>
        <taxon>Bacteria</taxon>
        <taxon>Bacillati</taxon>
        <taxon>Actinomycetota</taxon>
        <taxon>Actinomycetes</taxon>
        <taxon>Bifidobacteriales</taxon>
        <taxon>Bifidobacteriaceae</taxon>
        <taxon>Bifidobacterium</taxon>
    </lineage>
</organism>
<accession>A0AB39UB09</accession>
<dbReference type="KEGG" id="bfk:QN062_07665"/>
<dbReference type="InterPro" id="IPR012495">
    <property type="entry name" value="TadE-like_dom"/>
</dbReference>
<evidence type="ECO:0000313" key="3">
    <source>
        <dbReference type="EMBL" id="XDS46178.1"/>
    </source>
</evidence>
<keyword evidence="1" id="KW-1133">Transmembrane helix</keyword>